<accession>A0AAP2W7H7</accession>
<keyword evidence="4 9" id="KW-1003">Cell membrane</keyword>
<feature type="transmembrane region" description="Helical" evidence="9">
    <location>
        <begin position="319"/>
        <end position="345"/>
    </location>
</feature>
<dbReference type="PANTHER" id="PTHR30330">
    <property type="entry name" value="AGSS FAMILY TRANSPORTER, SODIUM-ALANINE"/>
    <property type="match status" value="1"/>
</dbReference>
<comment type="caution">
    <text evidence="10">The sequence shown here is derived from an EMBL/GenBank/DDBJ whole genome shotgun (WGS) entry which is preliminary data.</text>
</comment>
<keyword evidence="8 9" id="KW-0472">Membrane</keyword>
<keyword evidence="5 9" id="KW-0812">Transmembrane</keyword>
<keyword evidence="6 9" id="KW-0769">Symport</keyword>
<dbReference type="Proteomes" id="UP001320159">
    <property type="component" value="Unassembled WGS sequence"/>
</dbReference>
<keyword evidence="7 9" id="KW-1133">Transmembrane helix</keyword>
<proteinExistence type="inferred from homology"/>
<feature type="transmembrane region" description="Helical" evidence="9">
    <location>
        <begin position="406"/>
        <end position="428"/>
    </location>
</feature>
<feature type="transmembrane region" description="Helical" evidence="9">
    <location>
        <begin position="434"/>
        <end position="454"/>
    </location>
</feature>
<feature type="transmembrane region" description="Helical" evidence="9">
    <location>
        <begin position="230"/>
        <end position="251"/>
    </location>
</feature>
<dbReference type="GO" id="GO:0005886">
    <property type="term" value="C:plasma membrane"/>
    <property type="evidence" value="ECO:0007669"/>
    <property type="project" value="UniProtKB-SubCell"/>
</dbReference>
<name>A0AAP2W7H7_9EURY</name>
<dbReference type="PROSITE" id="PS00873">
    <property type="entry name" value="NA_ALANINE_SYMP"/>
    <property type="match status" value="1"/>
</dbReference>
<dbReference type="NCBIfam" id="TIGR00835">
    <property type="entry name" value="agcS"/>
    <property type="match status" value="1"/>
</dbReference>
<keyword evidence="3 9" id="KW-0813">Transport</keyword>
<dbReference type="Gene3D" id="1.20.1740.10">
    <property type="entry name" value="Amino acid/polyamine transporter I"/>
    <property type="match status" value="1"/>
</dbReference>
<evidence type="ECO:0000256" key="4">
    <source>
        <dbReference type="ARBA" id="ARBA00022475"/>
    </source>
</evidence>
<sequence>MGTLELLGDVITAINSIVWGIPMLLLLVGTGIFFTILLRGLQFRRLPLAFSTLVNSFFTQKTKLEGDIPAFQALSTALSATLGTGNLAGVATAIVAGGPGALFWMWITAVVGMVTKYSEAVLALKFRTKNPDGSMSGGPMYYIDKGLGVKWLAGIFALFGMIASFGIGSMAQANSIMLAVTSLVQHEGSIHLPVIGEILTLSFTIGLALVLVTALVIFGGIKKIGKVTSVIIPFLAFFYVTGGLIVLLMNYHRIPDTFFMVIKYAFTPYALSGGVIGYAVSEAVRYGMARGVFSNEAGLGSAPIAYAAARSKTPVDQGLIAITEVFIDTLVFCSITGFVILNSGLWDDGVYTSTTLTIAAFSESIGIFGVAIVTISAILLGYSTILGWSYYGEQCFDYLFGSRMKYLYKVLFLCAVLFGAITKVELVWEISDTFNGMMAIPNLIGLIGLSGVVVSETREYFKGSGSRNK</sequence>
<dbReference type="EMBL" id="PGCK01000006">
    <property type="protein sequence ID" value="MCD1295076.1"/>
    <property type="molecule type" value="Genomic_DNA"/>
</dbReference>
<dbReference type="Pfam" id="PF01235">
    <property type="entry name" value="Na_Ala_symp"/>
    <property type="match status" value="1"/>
</dbReference>
<feature type="transmembrane region" description="Helical" evidence="9">
    <location>
        <begin position="257"/>
        <end position="280"/>
    </location>
</feature>
<dbReference type="FunFam" id="1.20.1740.10:FF:000004">
    <property type="entry name" value="Sodium:alanine symporter family protein"/>
    <property type="match status" value="1"/>
</dbReference>
<feature type="transmembrane region" description="Helical" evidence="9">
    <location>
        <begin position="147"/>
        <end position="170"/>
    </location>
</feature>
<evidence type="ECO:0000313" key="10">
    <source>
        <dbReference type="EMBL" id="MCD1295076.1"/>
    </source>
</evidence>
<feature type="transmembrane region" description="Helical" evidence="9">
    <location>
        <begin position="17"/>
        <end position="38"/>
    </location>
</feature>
<evidence type="ECO:0000313" key="11">
    <source>
        <dbReference type="Proteomes" id="UP001320159"/>
    </source>
</evidence>
<evidence type="ECO:0000256" key="9">
    <source>
        <dbReference type="RuleBase" id="RU363064"/>
    </source>
</evidence>
<dbReference type="PANTHER" id="PTHR30330:SF3">
    <property type="entry name" value="TRANSCRIPTIONAL REGULATOR, LRP FAMILY"/>
    <property type="match status" value="1"/>
</dbReference>
<organism evidence="10 11">
    <name type="scientific">Methanooceanicella nereidis</name>
    <dbReference type="NCBI Taxonomy" id="2052831"/>
    <lineage>
        <taxon>Archaea</taxon>
        <taxon>Methanobacteriati</taxon>
        <taxon>Methanobacteriota</taxon>
        <taxon>Stenosarchaea group</taxon>
        <taxon>Methanomicrobia</taxon>
        <taxon>Methanocellales</taxon>
        <taxon>Methanocellaceae</taxon>
        <taxon>Methanooceanicella</taxon>
    </lineage>
</organism>
<dbReference type="InterPro" id="IPR001463">
    <property type="entry name" value="Na/Ala_symport"/>
</dbReference>
<evidence type="ECO:0000256" key="2">
    <source>
        <dbReference type="ARBA" id="ARBA00009261"/>
    </source>
</evidence>
<reference evidence="10 11" key="1">
    <citation type="submission" date="2017-11" db="EMBL/GenBank/DDBJ databases">
        <title>Isolation and Characterization of Family Methanocellaceae Species from Potential Methane Hydrate Area Offshore Southwestern Taiwan.</title>
        <authorList>
            <person name="Zhang W.-L."/>
            <person name="Chen W.-C."/>
            <person name="Lai M.-C."/>
            <person name="Chen S.-C."/>
        </authorList>
    </citation>
    <scope>NUCLEOTIDE SEQUENCE [LARGE SCALE GENOMIC DNA]</scope>
    <source>
        <strain evidence="10 11">CWC-04</strain>
    </source>
</reference>
<evidence type="ECO:0000256" key="8">
    <source>
        <dbReference type="ARBA" id="ARBA00023136"/>
    </source>
</evidence>
<protein>
    <submittedName>
        <fullName evidence="10">Sodium:alanine symporter family protein</fullName>
    </submittedName>
</protein>
<keyword evidence="11" id="KW-1185">Reference proteome</keyword>
<evidence type="ECO:0000256" key="3">
    <source>
        <dbReference type="ARBA" id="ARBA00022448"/>
    </source>
</evidence>
<evidence type="ECO:0000256" key="6">
    <source>
        <dbReference type="ARBA" id="ARBA00022847"/>
    </source>
</evidence>
<feature type="transmembrane region" description="Helical" evidence="9">
    <location>
        <begin position="365"/>
        <end position="385"/>
    </location>
</feature>
<dbReference type="AlphaFoldDB" id="A0AAP2W7H7"/>
<comment type="similarity">
    <text evidence="2 9">Belongs to the alanine or glycine:cation symporter (AGCS) (TC 2.A.25) family.</text>
</comment>
<feature type="transmembrane region" description="Helical" evidence="9">
    <location>
        <begin position="190"/>
        <end position="218"/>
    </location>
</feature>
<feature type="transmembrane region" description="Helical" evidence="9">
    <location>
        <begin position="73"/>
        <end position="97"/>
    </location>
</feature>
<dbReference type="RefSeq" id="WP_230741920.1">
    <property type="nucleotide sequence ID" value="NZ_PGCK01000006.1"/>
</dbReference>
<evidence type="ECO:0000256" key="1">
    <source>
        <dbReference type="ARBA" id="ARBA00004651"/>
    </source>
</evidence>
<dbReference type="PRINTS" id="PR00175">
    <property type="entry name" value="NAALASMPORT"/>
</dbReference>
<comment type="subcellular location">
    <subcellularLocation>
        <location evidence="1 9">Cell membrane</location>
        <topology evidence="1 9">Multi-pass membrane protein</topology>
    </subcellularLocation>
</comment>
<dbReference type="GO" id="GO:0005283">
    <property type="term" value="F:amino acid:sodium symporter activity"/>
    <property type="evidence" value="ECO:0007669"/>
    <property type="project" value="InterPro"/>
</dbReference>
<gene>
    <name evidence="10" type="ORF">CUJ83_08705</name>
</gene>
<evidence type="ECO:0000256" key="5">
    <source>
        <dbReference type="ARBA" id="ARBA00022692"/>
    </source>
</evidence>
<evidence type="ECO:0000256" key="7">
    <source>
        <dbReference type="ARBA" id="ARBA00022989"/>
    </source>
</evidence>